<dbReference type="KEGG" id="tsph:KIH39_24125"/>
<evidence type="ECO:0000256" key="1">
    <source>
        <dbReference type="SAM" id="MobiDB-lite"/>
    </source>
</evidence>
<dbReference type="AlphaFoldDB" id="A0A8E6B4P1"/>
<gene>
    <name evidence="2" type="ORF">KIH39_24125</name>
</gene>
<sequence length="388" mass="44765">MLSLCLLFAFALPDDTPSESTKQRERALELVRQFESRSFRVRESASRELLSLGSSALQALEQGAHHPEAEVRERCRELLPRVRQQDLNLRLDAFLQEPTGKSQAKVPGWDIFCQRTGDTPDTRQFYAQMLRRVPNAALLIGKDSQKLANYCSSRQSEITTERERANEDPQPRGSGRKETLSFDAIEIAFWVFVCSLEDVRVELRKEPDQLNSIYLINDIVFQRALANRNQRPLYHKVLLGWMESLKDDADSSELSSAFYFARENDLREALNFAAEYLRKHQNLTDTAAEAMTVIGKFGSLKNVEQLEKFLMKQEECSTINLRQTVYHVQYRDIALAMILRLNKVNLRQAGFEALGNNLELQFFPYYLGFVNDESRLKSFSVYADLLRK</sequence>
<organism evidence="2 3">
    <name type="scientific">Telmatocola sphagniphila</name>
    <dbReference type="NCBI Taxonomy" id="1123043"/>
    <lineage>
        <taxon>Bacteria</taxon>
        <taxon>Pseudomonadati</taxon>
        <taxon>Planctomycetota</taxon>
        <taxon>Planctomycetia</taxon>
        <taxon>Gemmatales</taxon>
        <taxon>Gemmataceae</taxon>
    </lineage>
</organism>
<proteinExistence type="predicted"/>
<dbReference type="EMBL" id="CP074694">
    <property type="protein sequence ID" value="QVL31888.1"/>
    <property type="molecule type" value="Genomic_DNA"/>
</dbReference>
<keyword evidence="3" id="KW-1185">Reference proteome</keyword>
<name>A0A8E6B4P1_9BACT</name>
<evidence type="ECO:0000313" key="2">
    <source>
        <dbReference type="EMBL" id="QVL31888.1"/>
    </source>
</evidence>
<dbReference type="Proteomes" id="UP000676194">
    <property type="component" value="Chromosome"/>
</dbReference>
<feature type="region of interest" description="Disordered" evidence="1">
    <location>
        <begin position="153"/>
        <end position="177"/>
    </location>
</feature>
<accession>A0A8E6B4P1</accession>
<evidence type="ECO:0000313" key="3">
    <source>
        <dbReference type="Proteomes" id="UP000676194"/>
    </source>
</evidence>
<dbReference type="RefSeq" id="WP_213496306.1">
    <property type="nucleotide sequence ID" value="NZ_CP074694.1"/>
</dbReference>
<protein>
    <submittedName>
        <fullName evidence="2">Uncharacterized protein</fullName>
    </submittedName>
</protein>
<feature type="compositionally biased region" description="Basic and acidic residues" evidence="1">
    <location>
        <begin position="159"/>
        <end position="177"/>
    </location>
</feature>
<reference evidence="2" key="1">
    <citation type="submission" date="2021-05" db="EMBL/GenBank/DDBJ databases">
        <title>Complete genome sequence of the cellulolytic planctomycete Telmatocola sphagniphila SP2T and characterization of the first cellulase from planctomycetes.</title>
        <authorList>
            <person name="Rakitin A.L."/>
            <person name="Beletsky A.V."/>
            <person name="Naumoff D.G."/>
            <person name="Kulichevskaya I.S."/>
            <person name="Mardanov A.V."/>
            <person name="Ravin N.V."/>
            <person name="Dedysh S.N."/>
        </authorList>
    </citation>
    <scope>NUCLEOTIDE SEQUENCE</scope>
    <source>
        <strain evidence="2">SP2T</strain>
    </source>
</reference>